<comment type="caution">
    <text evidence="2">The sequence shown here is derived from an EMBL/GenBank/DDBJ whole genome shotgun (WGS) entry which is preliminary data.</text>
</comment>
<dbReference type="Pfam" id="PF08164">
    <property type="entry name" value="TRAUB"/>
    <property type="match status" value="1"/>
</dbReference>
<accession>A0A9P6KZC3</accession>
<gene>
    <name evidence="2" type="ORF">NGRA_0680</name>
</gene>
<dbReference type="GO" id="GO:0005634">
    <property type="term" value="C:nucleus"/>
    <property type="evidence" value="ECO:0007669"/>
    <property type="project" value="InterPro"/>
</dbReference>
<evidence type="ECO:0000259" key="1">
    <source>
        <dbReference type="Pfam" id="PF08164"/>
    </source>
</evidence>
<organism evidence="2 3">
    <name type="scientific">Nosema granulosis</name>
    <dbReference type="NCBI Taxonomy" id="83296"/>
    <lineage>
        <taxon>Eukaryota</taxon>
        <taxon>Fungi</taxon>
        <taxon>Fungi incertae sedis</taxon>
        <taxon>Microsporidia</taxon>
        <taxon>Nosematidae</taxon>
        <taxon>Nosema</taxon>
    </lineage>
</organism>
<dbReference type="EMBL" id="SBJO01000029">
    <property type="protein sequence ID" value="KAF9764284.1"/>
    <property type="molecule type" value="Genomic_DNA"/>
</dbReference>
<feature type="domain" description="Apoptosis-antagonizing transcription factor C-terminal" evidence="1">
    <location>
        <begin position="123"/>
        <end position="166"/>
    </location>
</feature>
<proteinExistence type="predicted"/>
<protein>
    <recommendedName>
        <fullName evidence="1">Apoptosis-antagonizing transcription factor C-terminal domain-containing protein</fullName>
    </recommendedName>
</protein>
<reference evidence="2 3" key="1">
    <citation type="journal article" date="2020" name="Genome Biol. Evol.">
        <title>Comparative genomics of strictly vertically transmitted, feminizing microsporidia endosymbionts of amphipod crustaceans.</title>
        <authorList>
            <person name="Cormier A."/>
            <person name="Chebbi M.A."/>
            <person name="Giraud I."/>
            <person name="Wattier R."/>
            <person name="Teixeira M."/>
            <person name="Gilbert C."/>
            <person name="Rigaud T."/>
            <person name="Cordaux R."/>
        </authorList>
    </citation>
    <scope>NUCLEOTIDE SEQUENCE [LARGE SCALE GENOMIC DNA]</scope>
    <source>
        <strain evidence="2 3">Ou3-Ou53</strain>
    </source>
</reference>
<dbReference type="InterPro" id="IPR012617">
    <property type="entry name" value="AATF_C"/>
</dbReference>
<dbReference type="OrthoDB" id="2190036at2759"/>
<evidence type="ECO:0000313" key="2">
    <source>
        <dbReference type="EMBL" id="KAF9764284.1"/>
    </source>
</evidence>
<dbReference type="Proteomes" id="UP000740883">
    <property type="component" value="Unassembled WGS sequence"/>
</dbReference>
<evidence type="ECO:0000313" key="3">
    <source>
        <dbReference type="Proteomes" id="UP000740883"/>
    </source>
</evidence>
<name>A0A9P6KZC3_9MICR</name>
<sequence>MKNINVLPNEKEEISGCFKQINNIIEDLEVIRKSPVLVKDIKDTCKIISEEEQKEILKDAIKSIEDMSYYLRFEESEAPVELFRNLEKIVNKEVKRIGKLDFKALDKIIKKKHQCVSFLDRTLIDKKMKSKEVNFEYCDKLTGFLTKKGRFRWNDEKIDELFISLMK</sequence>
<keyword evidence="3" id="KW-1185">Reference proteome</keyword>
<dbReference type="AlphaFoldDB" id="A0A9P6KZC3"/>